<dbReference type="InterPro" id="IPR011010">
    <property type="entry name" value="DNA_brk_join_enz"/>
</dbReference>
<feature type="domain" description="Tyr recombinase" evidence="2">
    <location>
        <begin position="200"/>
        <end position="368"/>
    </location>
</feature>
<organism evidence="3 4">
    <name type="scientific">Photobacterium angustum</name>
    <dbReference type="NCBI Taxonomy" id="661"/>
    <lineage>
        <taxon>Bacteria</taxon>
        <taxon>Pseudomonadati</taxon>
        <taxon>Pseudomonadota</taxon>
        <taxon>Gammaproteobacteria</taxon>
        <taxon>Vibrionales</taxon>
        <taxon>Vibrionaceae</taxon>
        <taxon>Photobacterium</taxon>
    </lineage>
</organism>
<accession>A0A2S7VJR4</accession>
<dbReference type="OrthoDB" id="5830119at2"/>
<evidence type="ECO:0000256" key="1">
    <source>
        <dbReference type="ARBA" id="ARBA00023172"/>
    </source>
</evidence>
<protein>
    <recommendedName>
        <fullName evidence="2">Tyr recombinase domain-containing protein</fullName>
    </recommendedName>
</protein>
<comment type="caution">
    <text evidence="3">The sequence shown here is derived from an EMBL/GenBank/DDBJ whole genome shotgun (WGS) entry which is preliminary data.</text>
</comment>
<dbReference type="AlphaFoldDB" id="A0A2S7VJR4"/>
<sequence>MYKAMCLKDSFWYLCDSETMLPPLLSLRYCESHLHSKALNTQRSELQAVQFFYEFWLDKFGMTLDYFLYKSEFQDIEILINELDSFWDYLVAGRQLNLYIMTTKLNTDKKKLVTYSKRSLAVVRFINFLINTYVDSRYTTLSKTEILQQRKLLEMKLELPVKSFQKWVKDSSSKNNELRSLSANQYTDFVKVIRPSTTKVPNLLNPHISQSIQIRNYIMWLLMFNYGLRVGEIQLLQKASFKPYMTDKTKYLMMVQNLEDENDTRSQKPSIKTTDSTRGIDITAAHYNLIFGVYYNKLRPSEELCGHDFIFASSKKPYQPLSYRGILNEFERSAQSFKENFPEHFNTQYGDAITANITPHWLRHTWAFSTLALIYDQTKDKYIKTQIVKVDGIMIDSIEQLRVLGGWALKSRMPQHYAKRFIQDQANMSLLSIFNNTLDENLFDEDIEF</sequence>
<dbReference type="RefSeq" id="WP_105062206.1">
    <property type="nucleotide sequence ID" value="NZ_MSCJ01000003.1"/>
</dbReference>
<dbReference type="GO" id="GO:0003677">
    <property type="term" value="F:DNA binding"/>
    <property type="evidence" value="ECO:0007669"/>
    <property type="project" value="InterPro"/>
</dbReference>
<keyword evidence="1" id="KW-0233">DNA recombination</keyword>
<gene>
    <name evidence="3" type="ORF">BTO08_19370</name>
</gene>
<dbReference type="GO" id="GO:0006310">
    <property type="term" value="P:DNA recombination"/>
    <property type="evidence" value="ECO:0007669"/>
    <property type="project" value="UniProtKB-KW"/>
</dbReference>
<evidence type="ECO:0000259" key="2">
    <source>
        <dbReference type="Pfam" id="PF00589"/>
    </source>
</evidence>
<dbReference type="EMBL" id="MSCJ01000003">
    <property type="protein sequence ID" value="PQJ62396.1"/>
    <property type="molecule type" value="Genomic_DNA"/>
</dbReference>
<evidence type="ECO:0000313" key="3">
    <source>
        <dbReference type="EMBL" id="PQJ62396.1"/>
    </source>
</evidence>
<dbReference type="Pfam" id="PF00589">
    <property type="entry name" value="Phage_integrase"/>
    <property type="match status" value="1"/>
</dbReference>
<proteinExistence type="predicted"/>
<evidence type="ECO:0000313" key="4">
    <source>
        <dbReference type="Proteomes" id="UP000238730"/>
    </source>
</evidence>
<dbReference type="SUPFAM" id="SSF56349">
    <property type="entry name" value="DNA breaking-rejoining enzymes"/>
    <property type="match status" value="1"/>
</dbReference>
<dbReference type="InterPro" id="IPR002104">
    <property type="entry name" value="Integrase_catalytic"/>
</dbReference>
<dbReference type="Gene3D" id="1.10.443.10">
    <property type="entry name" value="Intergrase catalytic core"/>
    <property type="match status" value="1"/>
</dbReference>
<reference evidence="3 4" key="1">
    <citation type="submission" date="2016-12" db="EMBL/GenBank/DDBJ databases">
        <title>Diversity of luminous bacteria.</title>
        <authorList>
            <person name="Yoshizawa S."/>
            <person name="Kogure K."/>
        </authorList>
    </citation>
    <scope>NUCLEOTIDE SEQUENCE [LARGE SCALE GENOMIC DNA]</scope>
    <source>
        <strain evidence="3 4">LC1-200</strain>
    </source>
</reference>
<dbReference type="Proteomes" id="UP000238730">
    <property type="component" value="Unassembled WGS sequence"/>
</dbReference>
<name>A0A2S7VJR4_PHOAN</name>
<dbReference type="InterPro" id="IPR013762">
    <property type="entry name" value="Integrase-like_cat_sf"/>
</dbReference>
<dbReference type="GO" id="GO:0015074">
    <property type="term" value="P:DNA integration"/>
    <property type="evidence" value="ECO:0007669"/>
    <property type="project" value="InterPro"/>
</dbReference>